<dbReference type="PANTHER" id="PTHR39473:SF1">
    <property type="entry name" value="DINB-LIKE DOMAIN-CONTAINING PROTEIN"/>
    <property type="match status" value="1"/>
</dbReference>
<sequence>MPNIQQLTLDNIALLKQLANFVETLSSHQFVQANTNLNSGSIAAHLRHIIEHYQTVIGSEREFDYDQRPRNQQLERCQSAAVLALTKLQTQLAKLIKHKDSESQDEQPAILVKCATNTQAHSQPVVSSIARELVFLHSHTTHHMAIIRLLALSDGVVVDSSFGKAASTKQYEQQQSDVNVQSKLA</sequence>
<accession>A0A975DD93</accession>
<dbReference type="KEGG" id="psym:J1N51_05850"/>
<gene>
    <name evidence="1" type="ORF">J1N51_05850</name>
</gene>
<dbReference type="Proteomes" id="UP000682739">
    <property type="component" value="Chromosome"/>
</dbReference>
<protein>
    <recommendedName>
        <fullName evidence="3">DinB family protein</fullName>
    </recommendedName>
</protein>
<dbReference type="PANTHER" id="PTHR39473">
    <property type="match status" value="1"/>
</dbReference>
<reference evidence="1" key="1">
    <citation type="submission" date="2021-03" db="EMBL/GenBank/DDBJ databases">
        <title>Description of Psychrosphaera ytuae sp. nov. isolated from deep sea sediment of South China Sea.</title>
        <authorList>
            <person name="Zhang J."/>
            <person name="Xu X.-D."/>
        </authorList>
    </citation>
    <scope>NUCLEOTIDE SEQUENCE</scope>
    <source>
        <strain evidence="1">MTZ26</strain>
    </source>
</reference>
<evidence type="ECO:0000313" key="2">
    <source>
        <dbReference type="Proteomes" id="UP000682739"/>
    </source>
</evidence>
<dbReference type="RefSeq" id="WP_208833006.1">
    <property type="nucleotide sequence ID" value="NZ_CP072110.1"/>
</dbReference>
<evidence type="ECO:0000313" key="1">
    <source>
        <dbReference type="EMBL" id="QTH64971.1"/>
    </source>
</evidence>
<evidence type="ECO:0008006" key="3">
    <source>
        <dbReference type="Google" id="ProtNLM"/>
    </source>
</evidence>
<organism evidence="1 2">
    <name type="scientific">Psychrosphaera ytuae</name>
    <dbReference type="NCBI Taxonomy" id="2820710"/>
    <lineage>
        <taxon>Bacteria</taxon>
        <taxon>Pseudomonadati</taxon>
        <taxon>Pseudomonadota</taxon>
        <taxon>Gammaproteobacteria</taxon>
        <taxon>Alteromonadales</taxon>
        <taxon>Pseudoalteromonadaceae</taxon>
        <taxon>Psychrosphaera</taxon>
    </lineage>
</organism>
<name>A0A975DD93_9GAMM</name>
<keyword evidence="2" id="KW-1185">Reference proteome</keyword>
<proteinExistence type="predicted"/>
<dbReference type="AlphaFoldDB" id="A0A975DD93"/>
<dbReference type="EMBL" id="CP072110">
    <property type="protein sequence ID" value="QTH64971.1"/>
    <property type="molecule type" value="Genomic_DNA"/>
</dbReference>